<reference evidence="2 3" key="1">
    <citation type="journal article" date="2017" name="PLoS Biol.">
        <title>The sea cucumber genome provides insights into morphological evolution and visceral regeneration.</title>
        <authorList>
            <person name="Zhang X."/>
            <person name="Sun L."/>
            <person name="Yuan J."/>
            <person name="Sun Y."/>
            <person name="Gao Y."/>
            <person name="Zhang L."/>
            <person name="Li S."/>
            <person name="Dai H."/>
            <person name="Hamel J.F."/>
            <person name="Liu C."/>
            <person name="Yu Y."/>
            <person name="Liu S."/>
            <person name="Lin W."/>
            <person name="Guo K."/>
            <person name="Jin S."/>
            <person name="Xu P."/>
            <person name="Storey K.B."/>
            <person name="Huan P."/>
            <person name="Zhang T."/>
            <person name="Zhou Y."/>
            <person name="Zhang J."/>
            <person name="Lin C."/>
            <person name="Li X."/>
            <person name="Xing L."/>
            <person name="Huo D."/>
            <person name="Sun M."/>
            <person name="Wang L."/>
            <person name="Mercier A."/>
            <person name="Li F."/>
            <person name="Yang H."/>
            <person name="Xiang J."/>
        </authorList>
    </citation>
    <scope>NUCLEOTIDE SEQUENCE [LARGE SCALE GENOMIC DNA]</scope>
    <source>
        <strain evidence="2">Shaxun</strain>
        <tissue evidence="2">Muscle</tissue>
    </source>
</reference>
<evidence type="ECO:0000259" key="1">
    <source>
        <dbReference type="Pfam" id="PF25794"/>
    </source>
</evidence>
<dbReference type="Proteomes" id="UP000230750">
    <property type="component" value="Unassembled WGS sequence"/>
</dbReference>
<dbReference type="PANTHER" id="PTHR46919">
    <property type="entry name" value="ZINC FINGER, C3HC4 TYPE (RING FINGER) FAMILY PROTEIN"/>
    <property type="match status" value="1"/>
</dbReference>
<keyword evidence="3" id="KW-1185">Reference proteome</keyword>
<dbReference type="OrthoDB" id="5963011at2759"/>
<feature type="domain" description="Sacsin/Nov" evidence="1">
    <location>
        <begin position="107"/>
        <end position="170"/>
    </location>
</feature>
<gene>
    <name evidence="2" type="ORF">BSL78_24230</name>
</gene>
<dbReference type="InterPro" id="IPR058210">
    <property type="entry name" value="SACS/Nov_dom"/>
</dbReference>
<dbReference type="PANTHER" id="PTHR46919:SF2">
    <property type="entry name" value="SACSIN"/>
    <property type="match status" value="1"/>
</dbReference>
<dbReference type="AlphaFoldDB" id="A0A2G8JTB7"/>
<protein>
    <submittedName>
        <fullName evidence="2">Putative sacsin-like</fullName>
    </submittedName>
</protein>
<dbReference type="Pfam" id="PF25794">
    <property type="entry name" value="SACS"/>
    <property type="match status" value="1"/>
</dbReference>
<proteinExistence type="predicted"/>
<evidence type="ECO:0000313" key="2">
    <source>
        <dbReference type="EMBL" id="PIK38935.1"/>
    </source>
</evidence>
<comment type="caution">
    <text evidence="2">The sequence shown here is derived from an EMBL/GenBank/DDBJ whole genome shotgun (WGS) entry which is preliminary data.</text>
</comment>
<sequence length="180" mass="20189">MDILRRLLEHPDDILADEEIQQQLLIPSRCDPIKLLPPDEICYCDIDWMRYGLNPEDLQVEDDEDPIYIVNDIVSSTMAESLGAVPLSKRLSGADEIGGIKQTGQYEALTVRLKNILRNGYQPEAIPKEMIQNAEDAGASEVKFLLDLRTNETKMQRLLDPAMEAVQGPACGCIMMLSSR</sequence>
<accession>A0A2G8JTB7</accession>
<organism evidence="2 3">
    <name type="scientific">Stichopus japonicus</name>
    <name type="common">Sea cucumber</name>
    <dbReference type="NCBI Taxonomy" id="307972"/>
    <lineage>
        <taxon>Eukaryota</taxon>
        <taxon>Metazoa</taxon>
        <taxon>Echinodermata</taxon>
        <taxon>Eleutherozoa</taxon>
        <taxon>Echinozoa</taxon>
        <taxon>Holothuroidea</taxon>
        <taxon>Aspidochirotacea</taxon>
        <taxon>Aspidochirotida</taxon>
        <taxon>Stichopodidae</taxon>
        <taxon>Apostichopus</taxon>
    </lineage>
</organism>
<dbReference type="STRING" id="307972.A0A2G8JTB7"/>
<name>A0A2G8JTB7_STIJA</name>
<dbReference type="EMBL" id="MRZV01001299">
    <property type="protein sequence ID" value="PIK38935.1"/>
    <property type="molecule type" value="Genomic_DNA"/>
</dbReference>
<evidence type="ECO:0000313" key="3">
    <source>
        <dbReference type="Proteomes" id="UP000230750"/>
    </source>
</evidence>